<dbReference type="EMBL" id="CAJVQB010049321">
    <property type="protein sequence ID" value="CAG8834426.1"/>
    <property type="molecule type" value="Genomic_DNA"/>
</dbReference>
<gene>
    <name evidence="1" type="ORF">GMARGA_LOCUS32049</name>
</gene>
<sequence length="98" mass="11263">MALLSHDLARIILSYDTFGSHLDEQLKTADDKLEKYNFKVAEENLASVRKNIVIDGFQNTDHLVHPIVVVHNYQYGEFLVSNDKGEAMWIEEDTIPED</sequence>
<dbReference type="PANTHER" id="PTHR46954:SF1">
    <property type="entry name" value="C2H2-TYPE DOMAIN-CONTAINING PROTEIN"/>
    <property type="match status" value="1"/>
</dbReference>
<keyword evidence="2" id="KW-1185">Reference proteome</keyword>
<accession>A0ABN7WK91</accession>
<feature type="non-terminal residue" evidence="1">
    <location>
        <position position="98"/>
    </location>
</feature>
<proteinExistence type="predicted"/>
<evidence type="ECO:0000313" key="1">
    <source>
        <dbReference type="EMBL" id="CAG8834426.1"/>
    </source>
</evidence>
<reference evidence="1 2" key="1">
    <citation type="submission" date="2021-06" db="EMBL/GenBank/DDBJ databases">
        <authorList>
            <person name="Kallberg Y."/>
            <person name="Tangrot J."/>
            <person name="Rosling A."/>
        </authorList>
    </citation>
    <scope>NUCLEOTIDE SEQUENCE [LARGE SCALE GENOMIC DNA]</scope>
    <source>
        <strain evidence="1 2">120-4 pot B 10/14</strain>
    </source>
</reference>
<dbReference type="PANTHER" id="PTHR46954">
    <property type="entry name" value="C2H2-TYPE DOMAIN-CONTAINING PROTEIN"/>
    <property type="match status" value="1"/>
</dbReference>
<organism evidence="1 2">
    <name type="scientific">Gigaspora margarita</name>
    <dbReference type="NCBI Taxonomy" id="4874"/>
    <lineage>
        <taxon>Eukaryota</taxon>
        <taxon>Fungi</taxon>
        <taxon>Fungi incertae sedis</taxon>
        <taxon>Mucoromycota</taxon>
        <taxon>Glomeromycotina</taxon>
        <taxon>Glomeromycetes</taxon>
        <taxon>Diversisporales</taxon>
        <taxon>Gigasporaceae</taxon>
        <taxon>Gigaspora</taxon>
    </lineage>
</organism>
<evidence type="ECO:0000313" key="2">
    <source>
        <dbReference type="Proteomes" id="UP000789901"/>
    </source>
</evidence>
<dbReference type="Proteomes" id="UP000789901">
    <property type="component" value="Unassembled WGS sequence"/>
</dbReference>
<protein>
    <submittedName>
        <fullName evidence="1">18837_t:CDS:1</fullName>
    </submittedName>
</protein>
<comment type="caution">
    <text evidence="1">The sequence shown here is derived from an EMBL/GenBank/DDBJ whole genome shotgun (WGS) entry which is preliminary data.</text>
</comment>
<name>A0ABN7WK91_GIGMA</name>